<sequence length="105" mass="11903">MCEFSCSRPLSALVPSCHSSMVVARGKWYLPEGLTKSSLCPRDSNDPRCLPRSTFGPFSYKIYRIVVLCLVLPESRLLVSRSMIKLQSSHGLRPPQIRARVFLNY</sequence>
<dbReference type="AlphaFoldDB" id="A0A0X3NYA6"/>
<accession>A0A0X3NYA6</accession>
<organism evidence="1">
    <name type="scientific">Schistocephalus solidus</name>
    <name type="common">Tapeworm</name>
    <dbReference type="NCBI Taxonomy" id="70667"/>
    <lineage>
        <taxon>Eukaryota</taxon>
        <taxon>Metazoa</taxon>
        <taxon>Spiralia</taxon>
        <taxon>Lophotrochozoa</taxon>
        <taxon>Platyhelminthes</taxon>
        <taxon>Cestoda</taxon>
        <taxon>Eucestoda</taxon>
        <taxon>Diphyllobothriidea</taxon>
        <taxon>Diphyllobothriidae</taxon>
        <taxon>Schistocephalus</taxon>
    </lineage>
</organism>
<dbReference type="EMBL" id="GEEE01022543">
    <property type="protein sequence ID" value="JAP40682.1"/>
    <property type="molecule type" value="Transcribed_RNA"/>
</dbReference>
<gene>
    <name evidence="1" type="ORF">TR143635</name>
</gene>
<evidence type="ECO:0000313" key="1">
    <source>
        <dbReference type="EMBL" id="JAP40682.1"/>
    </source>
</evidence>
<name>A0A0X3NYA6_SCHSO</name>
<reference evidence="1" key="1">
    <citation type="submission" date="2016-01" db="EMBL/GenBank/DDBJ databases">
        <title>Reference transcriptome for the parasite Schistocephalus solidus: insights into the molecular evolution of parasitism.</title>
        <authorList>
            <person name="Hebert F.O."/>
            <person name="Grambauer S."/>
            <person name="Barber I."/>
            <person name="Landry C.R."/>
            <person name="Aubin-Horth N."/>
        </authorList>
    </citation>
    <scope>NUCLEOTIDE SEQUENCE</scope>
</reference>
<protein>
    <submittedName>
        <fullName evidence="1">Uncharacterized protein</fullName>
    </submittedName>
</protein>
<dbReference type="EMBL" id="GEEE01008954">
    <property type="protein sequence ID" value="JAP54271.1"/>
    <property type="molecule type" value="Transcribed_RNA"/>
</dbReference>
<proteinExistence type="predicted"/>